<feature type="transmembrane region" description="Helical" evidence="2">
    <location>
        <begin position="20"/>
        <end position="43"/>
    </location>
</feature>
<evidence type="ECO:0000256" key="1">
    <source>
        <dbReference type="SAM" id="MobiDB-lite"/>
    </source>
</evidence>
<keyword evidence="2" id="KW-1133">Transmembrane helix</keyword>
<comment type="caution">
    <text evidence="3">The sequence shown here is derived from an EMBL/GenBank/DDBJ whole genome shotgun (WGS) entry which is preliminary data.</text>
</comment>
<evidence type="ECO:0000313" key="3">
    <source>
        <dbReference type="EMBL" id="CAK9020426.1"/>
    </source>
</evidence>
<proteinExistence type="predicted"/>
<dbReference type="EMBL" id="CAXAMN010007113">
    <property type="protein sequence ID" value="CAK9020426.1"/>
    <property type="molecule type" value="Genomic_DNA"/>
</dbReference>
<dbReference type="Proteomes" id="UP001642484">
    <property type="component" value="Unassembled WGS sequence"/>
</dbReference>
<feature type="compositionally biased region" description="Acidic residues" evidence="1">
    <location>
        <begin position="72"/>
        <end position="84"/>
    </location>
</feature>
<gene>
    <name evidence="3" type="ORF">CCMP2556_LOCUS14053</name>
</gene>
<accession>A0ABP0K0Z2</accession>
<keyword evidence="4" id="KW-1185">Reference proteome</keyword>
<reference evidence="3 4" key="1">
    <citation type="submission" date="2024-02" db="EMBL/GenBank/DDBJ databases">
        <authorList>
            <person name="Chen Y."/>
            <person name="Shah S."/>
            <person name="Dougan E. K."/>
            <person name="Thang M."/>
            <person name="Chan C."/>
        </authorList>
    </citation>
    <scope>NUCLEOTIDE SEQUENCE [LARGE SCALE GENOMIC DNA]</scope>
</reference>
<organism evidence="3 4">
    <name type="scientific">Durusdinium trenchii</name>
    <dbReference type="NCBI Taxonomy" id="1381693"/>
    <lineage>
        <taxon>Eukaryota</taxon>
        <taxon>Sar</taxon>
        <taxon>Alveolata</taxon>
        <taxon>Dinophyceae</taxon>
        <taxon>Suessiales</taxon>
        <taxon>Symbiodiniaceae</taxon>
        <taxon>Durusdinium</taxon>
    </lineage>
</organism>
<protein>
    <submittedName>
        <fullName evidence="3">Uncharacterized protein</fullName>
    </submittedName>
</protein>
<evidence type="ECO:0000256" key="2">
    <source>
        <dbReference type="SAM" id="Phobius"/>
    </source>
</evidence>
<dbReference type="Pfam" id="PF03602">
    <property type="entry name" value="Cons_hypoth95"/>
    <property type="match status" value="1"/>
</dbReference>
<keyword evidence="2" id="KW-0812">Transmembrane</keyword>
<feature type="region of interest" description="Disordered" evidence="1">
    <location>
        <begin position="67"/>
        <end position="101"/>
    </location>
</feature>
<feature type="compositionally biased region" description="Gly residues" evidence="1">
    <location>
        <begin position="92"/>
        <end position="101"/>
    </location>
</feature>
<name>A0ABP0K0Z2_9DINO</name>
<keyword evidence="2" id="KW-0472">Membrane</keyword>
<sequence length="101" mass="10912">MLRALLKASELFNSWLEGPYGTLVKVVYVSLFFGAGVLGLYALSRSLESLAAEHDAKVLEVLKAAEQTGEAETQEELKDTEDTEELRKRGGARGARGARGA</sequence>
<evidence type="ECO:0000313" key="4">
    <source>
        <dbReference type="Proteomes" id="UP001642484"/>
    </source>
</evidence>